<dbReference type="CDD" id="cd00172">
    <property type="entry name" value="serpin"/>
    <property type="match status" value="1"/>
</dbReference>
<accession>A0AAV2PV54</accession>
<proteinExistence type="inferred from homology"/>
<evidence type="ECO:0000256" key="3">
    <source>
        <dbReference type="ARBA" id="ARBA00022900"/>
    </source>
</evidence>
<name>A0AAV2PV54_MEGNR</name>
<dbReference type="InterPro" id="IPR023795">
    <property type="entry name" value="Serpin_CS"/>
</dbReference>
<reference evidence="7 8" key="1">
    <citation type="submission" date="2024-05" db="EMBL/GenBank/DDBJ databases">
        <authorList>
            <person name="Wallberg A."/>
        </authorList>
    </citation>
    <scope>NUCLEOTIDE SEQUENCE [LARGE SCALE GENOMIC DNA]</scope>
</reference>
<evidence type="ECO:0000313" key="7">
    <source>
        <dbReference type="EMBL" id="CAL4063987.1"/>
    </source>
</evidence>
<dbReference type="Gene3D" id="3.30.497.10">
    <property type="entry name" value="Antithrombin, subunit I, domain 2"/>
    <property type="match status" value="3"/>
</dbReference>
<dbReference type="GO" id="GO:0005615">
    <property type="term" value="C:extracellular space"/>
    <property type="evidence" value="ECO:0007669"/>
    <property type="project" value="InterPro"/>
</dbReference>
<evidence type="ECO:0000256" key="5">
    <source>
        <dbReference type="SAM" id="MobiDB-lite"/>
    </source>
</evidence>
<keyword evidence="2" id="KW-0646">Protease inhibitor</keyword>
<protein>
    <recommendedName>
        <fullName evidence="6">Serpin domain-containing protein</fullName>
    </recommendedName>
</protein>
<evidence type="ECO:0000256" key="2">
    <source>
        <dbReference type="ARBA" id="ARBA00022690"/>
    </source>
</evidence>
<feature type="region of interest" description="Disordered" evidence="5">
    <location>
        <begin position="1"/>
        <end position="81"/>
    </location>
</feature>
<comment type="similarity">
    <text evidence="1 4">Belongs to the serpin family.</text>
</comment>
<feature type="compositionally biased region" description="Basic and acidic residues" evidence="5">
    <location>
        <begin position="35"/>
        <end position="79"/>
    </location>
</feature>
<dbReference type="PROSITE" id="PS00284">
    <property type="entry name" value="SERPIN"/>
    <property type="match status" value="1"/>
</dbReference>
<dbReference type="Pfam" id="PF00079">
    <property type="entry name" value="Serpin"/>
    <property type="match status" value="2"/>
</dbReference>
<dbReference type="InterPro" id="IPR023796">
    <property type="entry name" value="Serpin_dom"/>
</dbReference>
<comment type="caution">
    <text evidence="7">The sequence shown here is derived from an EMBL/GenBank/DDBJ whole genome shotgun (WGS) entry which is preliminary data.</text>
</comment>
<evidence type="ECO:0000256" key="4">
    <source>
        <dbReference type="RuleBase" id="RU000411"/>
    </source>
</evidence>
<keyword evidence="3" id="KW-0722">Serine protease inhibitor</keyword>
<feature type="non-terminal residue" evidence="7">
    <location>
        <position position="509"/>
    </location>
</feature>
<organism evidence="7 8">
    <name type="scientific">Meganyctiphanes norvegica</name>
    <name type="common">Northern krill</name>
    <name type="synonym">Thysanopoda norvegica</name>
    <dbReference type="NCBI Taxonomy" id="48144"/>
    <lineage>
        <taxon>Eukaryota</taxon>
        <taxon>Metazoa</taxon>
        <taxon>Ecdysozoa</taxon>
        <taxon>Arthropoda</taxon>
        <taxon>Crustacea</taxon>
        <taxon>Multicrustacea</taxon>
        <taxon>Malacostraca</taxon>
        <taxon>Eumalacostraca</taxon>
        <taxon>Eucarida</taxon>
        <taxon>Euphausiacea</taxon>
        <taxon>Euphausiidae</taxon>
        <taxon>Meganyctiphanes</taxon>
    </lineage>
</organism>
<dbReference type="InterPro" id="IPR036186">
    <property type="entry name" value="Serpin_sf"/>
</dbReference>
<dbReference type="AlphaFoldDB" id="A0AAV2PV54"/>
<dbReference type="SUPFAM" id="SSF56574">
    <property type="entry name" value="Serpins"/>
    <property type="match status" value="1"/>
</dbReference>
<dbReference type="SMART" id="SM00093">
    <property type="entry name" value="SERPIN"/>
    <property type="match status" value="1"/>
</dbReference>
<dbReference type="InterPro" id="IPR042178">
    <property type="entry name" value="Serpin_sf_1"/>
</dbReference>
<dbReference type="Proteomes" id="UP001497623">
    <property type="component" value="Unassembled WGS sequence"/>
</dbReference>
<dbReference type="EMBL" id="CAXKWB010001308">
    <property type="protein sequence ID" value="CAL4063987.1"/>
    <property type="molecule type" value="Genomic_DNA"/>
</dbReference>
<evidence type="ECO:0000313" key="8">
    <source>
        <dbReference type="Proteomes" id="UP001497623"/>
    </source>
</evidence>
<sequence>MAATQPRASEHDENEDDEANDSKETADQGDDDSGESDHKLHSVNDEYANDDKDGDRDDKKDSKHKDGDRDDKKDSKHESSPLSEFAVKLFQTVSKEYEASDKSFFMSPFSVWQTLNLAYYGSAGDTKKQLKDELYRGQKETDYKKMGADLQHLVKVIDVMNKIYITKESQLKKSILDNMIKAIIHDPNKLCKHIRVADCNNDDVKESCPNLCRESAAAAGNSDKSVSQLKDYIMPVDFHATTEVVDIINNDVSDATKGLIPTIIEKDFLISDTKMVIVNAIHFKADWKTKFDKKLTSKEEFHYLEGKEKQTEKVDMMKITTYFNFTKSKAFDCSIVEVPYLIHGAHEHKSSMSMYVFLPDEGKTVNDLMEKMGPKQLLHELPKLRRQKVKLNLPKFKMEVTIENELKKGLKTMGLFNMFDESKADFSEFFEKKISGLYVSKIIHKAMVEIDEEGTTAAAAMALGLATRSRGPDTMPFICNKPFVFMIVDKKYYNPIFTGVFKNPKHVQT</sequence>
<dbReference type="GO" id="GO:0004867">
    <property type="term" value="F:serine-type endopeptidase inhibitor activity"/>
    <property type="evidence" value="ECO:0007669"/>
    <property type="project" value="UniProtKB-KW"/>
</dbReference>
<dbReference type="Gene3D" id="2.30.39.10">
    <property type="entry name" value="Alpha-1-antitrypsin, domain 1"/>
    <property type="match status" value="1"/>
</dbReference>
<feature type="domain" description="Serpin" evidence="6">
    <location>
        <begin position="87"/>
        <end position="504"/>
    </location>
</feature>
<dbReference type="PANTHER" id="PTHR11461">
    <property type="entry name" value="SERINE PROTEASE INHIBITOR, SERPIN"/>
    <property type="match status" value="1"/>
</dbReference>
<dbReference type="PANTHER" id="PTHR11461:SF211">
    <property type="entry name" value="GH10112P-RELATED"/>
    <property type="match status" value="1"/>
</dbReference>
<dbReference type="InterPro" id="IPR000215">
    <property type="entry name" value="Serpin_fam"/>
</dbReference>
<dbReference type="InterPro" id="IPR042185">
    <property type="entry name" value="Serpin_sf_2"/>
</dbReference>
<evidence type="ECO:0000256" key="1">
    <source>
        <dbReference type="ARBA" id="ARBA00009500"/>
    </source>
</evidence>
<gene>
    <name evidence="7" type="ORF">MNOR_LOCUS3739</name>
</gene>
<evidence type="ECO:0000259" key="6">
    <source>
        <dbReference type="SMART" id="SM00093"/>
    </source>
</evidence>
<keyword evidence="8" id="KW-1185">Reference proteome</keyword>